<comment type="caution">
    <text evidence="3">The sequence shown here is derived from an EMBL/GenBank/DDBJ whole genome shotgun (WGS) entry which is preliminary data.</text>
</comment>
<protein>
    <submittedName>
        <fullName evidence="3">Response regulator transcription factor</fullName>
    </submittedName>
</protein>
<keyword evidence="4" id="KW-1185">Reference proteome</keyword>
<dbReference type="SUPFAM" id="SSF52172">
    <property type="entry name" value="CheY-like"/>
    <property type="match status" value="1"/>
</dbReference>
<dbReference type="GO" id="GO:0032259">
    <property type="term" value="P:methylation"/>
    <property type="evidence" value="ECO:0007669"/>
    <property type="project" value="InterPro"/>
</dbReference>
<evidence type="ECO:0000313" key="3">
    <source>
        <dbReference type="EMBL" id="TXD88232.1"/>
    </source>
</evidence>
<dbReference type="Pfam" id="PF00072">
    <property type="entry name" value="Response_reg"/>
    <property type="match status" value="1"/>
</dbReference>
<dbReference type="GO" id="GO:0008168">
    <property type="term" value="F:methyltransferase activity"/>
    <property type="evidence" value="ECO:0007669"/>
    <property type="project" value="InterPro"/>
</dbReference>
<dbReference type="OrthoDB" id="651456at2"/>
<dbReference type="InterPro" id="IPR001789">
    <property type="entry name" value="Sig_transdc_resp-reg_receiver"/>
</dbReference>
<proteinExistence type="predicted"/>
<dbReference type="InterPro" id="IPR011006">
    <property type="entry name" value="CheY-like_superfamily"/>
</dbReference>
<evidence type="ECO:0000259" key="2">
    <source>
        <dbReference type="PROSITE" id="PS50110"/>
    </source>
</evidence>
<dbReference type="AlphaFoldDB" id="A0A5C6ZHU7"/>
<dbReference type="GO" id="GO:0000160">
    <property type="term" value="P:phosphorelay signal transduction system"/>
    <property type="evidence" value="ECO:0007669"/>
    <property type="project" value="InterPro"/>
</dbReference>
<dbReference type="SMART" id="SM00448">
    <property type="entry name" value="REC"/>
    <property type="match status" value="1"/>
</dbReference>
<keyword evidence="1" id="KW-0597">Phosphoprotein</keyword>
<evidence type="ECO:0000313" key="4">
    <source>
        <dbReference type="Proteomes" id="UP000321578"/>
    </source>
</evidence>
<accession>A0A5C6ZHU7</accession>
<gene>
    <name evidence="3" type="ORF">ESY86_14135</name>
</gene>
<dbReference type="PROSITE" id="PS50110">
    <property type="entry name" value="RESPONSE_REGULATORY"/>
    <property type="match status" value="1"/>
</dbReference>
<dbReference type="InterPro" id="IPR002052">
    <property type="entry name" value="DNA_methylase_N6_adenine_CS"/>
</dbReference>
<feature type="domain" description="Response regulatory" evidence="2">
    <location>
        <begin position="5"/>
        <end position="135"/>
    </location>
</feature>
<sequence>MKNIYILMVDDHPIIIEGYQNTLMATKNEDQTLIIDTANNCDAANVLLQKAAAEKPYDICFFDISLPPSADGEIKSGEDLAMICRDLMPNTKVVVLTMFNESYRIYSIVKDIKPDGFLIKSDLTSMELAEAFQVILTNPPYYSTTVNNVLKTSVIDKTYIDEHNRKILFLLSQGVKTKNLVEHLDLSLSAIEKRKKQLKMLFSVSDARDETLIEAARAKGFI</sequence>
<reference evidence="3 4" key="1">
    <citation type="submission" date="2019-08" db="EMBL/GenBank/DDBJ databases">
        <title>Genomes of Subsaximicrobium wynnwilliamsii strains.</title>
        <authorList>
            <person name="Bowman J.P."/>
        </authorList>
    </citation>
    <scope>NUCLEOTIDE SEQUENCE [LARGE SCALE GENOMIC DNA]</scope>
    <source>
        <strain evidence="3 4">2-80-2</strain>
    </source>
</reference>
<feature type="modified residue" description="4-aspartylphosphate" evidence="1">
    <location>
        <position position="63"/>
    </location>
</feature>
<dbReference type="RefSeq" id="WP_147087241.1">
    <property type="nucleotide sequence ID" value="NZ_VORM01000015.1"/>
</dbReference>
<dbReference type="EMBL" id="VORO01000016">
    <property type="protein sequence ID" value="TXD88232.1"/>
    <property type="molecule type" value="Genomic_DNA"/>
</dbReference>
<dbReference type="Gene3D" id="3.40.50.2300">
    <property type="match status" value="1"/>
</dbReference>
<dbReference type="PROSITE" id="PS00092">
    <property type="entry name" value="N6_MTASE"/>
    <property type="match status" value="1"/>
</dbReference>
<name>A0A5C6ZHU7_9FLAO</name>
<evidence type="ECO:0000256" key="1">
    <source>
        <dbReference type="PROSITE-ProRule" id="PRU00169"/>
    </source>
</evidence>
<organism evidence="3 4">
    <name type="scientific">Subsaximicrobium wynnwilliamsii</name>
    <dbReference type="NCBI Taxonomy" id="291179"/>
    <lineage>
        <taxon>Bacteria</taxon>
        <taxon>Pseudomonadati</taxon>
        <taxon>Bacteroidota</taxon>
        <taxon>Flavobacteriia</taxon>
        <taxon>Flavobacteriales</taxon>
        <taxon>Flavobacteriaceae</taxon>
        <taxon>Subsaximicrobium</taxon>
    </lineage>
</organism>
<dbReference type="Proteomes" id="UP000321578">
    <property type="component" value="Unassembled WGS sequence"/>
</dbReference>
<dbReference type="GO" id="GO:0003676">
    <property type="term" value="F:nucleic acid binding"/>
    <property type="evidence" value="ECO:0007669"/>
    <property type="project" value="InterPro"/>
</dbReference>